<dbReference type="NCBIfam" id="TIGR03557">
    <property type="entry name" value="F420_G6P_family"/>
    <property type="match status" value="1"/>
</dbReference>
<dbReference type="RefSeq" id="WP_013384722.1">
    <property type="nucleotide sequence ID" value="NC_017384.1"/>
</dbReference>
<reference evidence="3 4" key="1">
    <citation type="journal article" date="2011" name="J. Bacteriol.">
        <title>Complete genome sequence of the industrial strain Ketogulonicigenium vulgare WSH-001.</title>
        <authorList>
            <person name="Liu L."/>
            <person name="Li Y."/>
            <person name="Zhang J."/>
            <person name="Zhou Z."/>
            <person name="Liu J."/>
            <person name="Li X."/>
            <person name="Zhou J."/>
            <person name="Du G."/>
            <person name="Wang L."/>
            <person name="Chen J."/>
        </authorList>
    </citation>
    <scope>NUCLEOTIDE SEQUENCE [LARGE SCALE GENOMIC DNA]</scope>
    <source>
        <strain evidence="3 4">WSH-001</strain>
    </source>
</reference>
<accession>F9Y8T1</accession>
<keyword evidence="1" id="KW-0560">Oxidoreductase</keyword>
<name>F9Y8T1_KETVW</name>
<protein>
    <submittedName>
        <fullName evidence="3">Coenzyme F420-dependent N5,N10-methylene tetrahydromethanopterin reductase</fullName>
    </submittedName>
</protein>
<dbReference type="InterPro" id="IPR036661">
    <property type="entry name" value="Luciferase-like_sf"/>
</dbReference>
<dbReference type="PANTHER" id="PTHR43244">
    <property type="match status" value="1"/>
</dbReference>
<dbReference type="OrthoDB" id="180193at2"/>
<dbReference type="InterPro" id="IPR011251">
    <property type="entry name" value="Luciferase-like_dom"/>
</dbReference>
<evidence type="ECO:0000256" key="1">
    <source>
        <dbReference type="ARBA" id="ARBA00023002"/>
    </source>
</evidence>
<dbReference type="NCBIfam" id="TIGR03885">
    <property type="entry name" value="flavin_revert"/>
    <property type="match status" value="1"/>
</dbReference>
<dbReference type="InterPro" id="IPR050564">
    <property type="entry name" value="F420-G6PD/mer"/>
</dbReference>
<dbReference type="PANTHER" id="PTHR43244:SF1">
    <property type="entry name" value="5,10-METHYLENETETRAHYDROMETHANOPTERIN REDUCTASE"/>
    <property type="match status" value="1"/>
</dbReference>
<dbReference type="Gene3D" id="3.20.20.30">
    <property type="entry name" value="Luciferase-like domain"/>
    <property type="match status" value="1"/>
</dbReference>
<dbReference type="InterPro" id="IPR023907">
    <property type="entry name" value="Non-F420_Flavin_OxRdtase"/>
</dbReference>
<dbReference type="Proteomes" id="UP000000692">
    <property type="component" value="Chromosome"/>
</dbReference>
<dbReference type="Pfam" id="PF00296">
    <property type="entry name" value="Bac_luciferase"/>
    <property type="match status" value="1"/>
</dbReference>
<dbReference type="SUPFAM" id="SSF51679">
    <property type="entry name" value="Bacterial luciferase-like"/>
    <property type="match status" value="1"/>
</dbReference>
<dbReference type="EMBL" id="CP002018">
    <property type="protein sequence ID" value="AEM41250.1"/>
    <property type="molecule type" value="Genomic_DNA"/>
</dbReference>
<organism evidence="3 4">
    <name type="scientific">Ketogulonicigenium vulgare (strain WSH-001)</name>
    <dbReference type="NCBI Taxonomy" id="759362"/>
    <lineage>
        <taxon>Bacteria</taxon>
        <taxon>Pseudomonadati</taxon>
        <taxon>Pseudomonadota</taxon>
        <taxon>Alphaproteobacteria</taxon>
        <taxon>Rhodobacterales</taxon>
        <taxon>Roseobacteraceae</taxon>
        <taxon>Ketogulonicigenium</taxon>
    </lineage>
</organism>
<evidence type="ECO:0000259" key="2">
    <source>
        <dbReference type="Pfam" id="PF00296"/>
    </source>
</evidence>
<dbReference type="HOGENOM" id="CLU_027853_4_0_5"/>
<dbReference type="AlphaFoldDB" id="F9Y8T1"/>
<feature type="domain" description="Luciferase-like" evidence="2">
    <location>
        <begin position="6"/>
        <end position="289"/>
    </location>
</feature>
<dbReference type="GO" id="GO:0016705">
    <property type="term" value="F:oxidoreductase activity, acting on paired donors, with incorporation or reduction of molecular oxygen"/>
    <property type="evidence" value="ECO:0007669"/>
    <property type="project" value="InterPro"/>
</dbReference>
<dbReference type="eggNOG" id="COG2141">
    <property type="taxonomic scope" value="Bacteria"/>
</dbReference>
<dbReference type="KEGG" id="kvl:KVU_1411"/>
<proteinExistence type="predicted"/>
<evidence type="ECO:0000313" key="3">
    <source>
        <dbReference type="EMBL" id="AEM41250.1"/>
    </source>
</evidence>
<dbReference type="InterPro" id="IPR019945">
    <property type="entry name" value="F420_G6P_DH-rel"/>
</dbReference>
<dbReference type="PATRIC" id="fig|759362.5.peg.1460"/>
<sequence length="317" mass="34459">MKIGYHASQEQFPPEELLQCAVAAEQAGFDGVKTSEHFHPWSANQGHSGYSWSWITAAMQISSIPFGLITAPGYRHHPASVAQAAATVARMYPDRFWLALGSGEAINEAITGVYWPEKAERNAKLKECAAIIRALLTGNEVTFRGRVTVIEAQLFTLPTTPVPIYGAAISCESAAQVAQWADGLLTVGGDPRDVSEVVKVFRESGGAGKPIHIQHALSWAPEEALALHEARHQWAPVIAGGEINCDIRRPKDFDRFATFVDEPALRAHISISADLGVHAAQIAALAEIGDYIHLHCVGRNQRQFIETFGATVLPQLR</sequence>
<evidence type="ECO:0000313" key="4">
    <source>
        <dbReference type="Proteomes" id="UP000000692"/>
    </source>
</evidence>
<gene>
    <name evidence="3" type="ordered locus">KVU_1411</name>
</gene>
<dbReference type="CDD" id="cd01097">
    <property type="entry name" value="Tetrahydromethanopterin_reductase"/>
    <property type="match status" value="1"/>
</dbReference>
<keyword evidence="4" id="KW-1185">Reference proteome</keyword>